<keyword evidence="4" id="KW-1185">Reference proteome</keyword>
<protein>
    <submittedName>
        <fullName evidence="3">ABC transporter substrate-binding protein</fullName>
    </submittedName>
</protein>
<dbReference type="InterPro" id="IPR015168">
    <property type="entry name" value="SsuA/THI5"/>
</dbReference>
<organism evidence="3 4">
    <name type="scientific">Tabrizicola soli</name>
    <dbReference type="NCBI Taxonomy" id="2185115"/>
    <lineage>
        <taxon>Bacteria</taxon>
        <taxon>Pseudomonadati</taxon>
        <taxon>Pseudomonadota</taxon>
        <taxon>Alphaproteobacteria</taxon>
        <taxon>Rhodobacterales</taxon>
        <taxon>Paracoccaceae</taxon>
        <taxon>Tabrizicola</taxon>
    </lineage>
</organism>
<proteinExistence type="predicted"/>
<feature type="chain" id="PRO_5046791140" evidence="1">
    <location>
        <begin position="25"/>
        <end position="322"/>
    </location>
</feature>
<gene>
    <name evidence="3" type="ORF">ACFOD6_04490</name>
</gene>
<dbReference type="PANTHER" id="PTHR30024:SF48">
    <property type="entry name" value="ABC TRANSPORTER SUBSTRATE-BINDING PROTEIN"/>
    <property type="match status" value="1"/>
</dbReference>
<feature type="signal peptide" evidence="1">
    <location>
        <begin position="1"/>
        <end position="24"/>
    </location>
</feature>
<evidence type="ECO:0000256" key="1">
    <source>
        <dbReference type="SAM" id="SignalP"/>
    </source>
</evidence>
<dbReference type="RefSeq" id="WP_197647327.1">
    <property type="nucleotide sequence ID" value="NZ_JAEACP010000026.1"/>
</dbReference>
<reference evidence="4" key="1">
    <citation type="journal article" date="2019" name="Int. J. Syst. Evol. Microbiol.">
        <title>The Global Catalogue of Microorganisms (GCM) 10K type strain sequencing project: providing services to taxonomists for standard genome sequencing and annotation.</title>
        <authorList>
            <consortium name="The Broad Institute Genomics Platform"/>
            <consortium name="The Broad Institute Genome Sequencing Center for Infectious Disease"/>
            <person name="Wu L."/>
            <person name="Ma J."/>
        </authorList>
    </citation>
    <scope>NUCLEOTIDE SEQUENCE [LARGE SCALE GENOMIC DNA]</scope>
    <source>
        <strain evidence="4">KCTC 62102</strain>
    </source>
</reference>
<keyword evidence="1" id="KW-0732">Signal</keyword>
<evidence type="ECO:0000313" key="3">
    <source>
        <dbReference type="EMBL" id="MFC3085304.1"/>
    </source>
</evidence>
<evidence type="ECO:0000313" key="4">
    <source>
        <dbReference type="Proteomes" id="UP001595445"/>
    </source>
</evidence>
<feature type="domain" description="SsuA/THI5-like" evidence="2">
    <location>
        <begin position="51"/>
        <end position="247"/>
    </location>
</feature>
<name>A0ABV7DT63_9RHOB</name>
<dbReference type="EMBL" id="JBHRSM010000009">
    <property type="protein sequence ID" value="MFC3085304.1"/>
    <property type="molecule type" value="Genomic_DNA"/>
</dbReference>
<dbReference type="Proteomes" id="UP001595445">
    <property type="component" value="Unassembled WGS sequence"/>
</dbReference>
<evidence type="ECO:0000259" key="2">
    <source>
        <dbReference type="Pfam" id="PF09084"/>
    </source>
</evidence>
<comment type="caution">
    <text evidence="3">The sequence shown here is derived from an EMBL/GenBank/DDBJ whole genome shotgun (WGS) entry which is preliminary data.</text>
</comment>
<sequence>MLDRFCLGAFALVAALSATPAVLAEDLTIGSLASGTVRWELDTIQHYGLDKAEGFELKIVELAGNPATQVALAGGEVDAIVSDWLWVAQQRAEGKAYVFIPFSTAVGALLVPEGSPAQSLADLKGKRIGIAGGPVDKSWLILRAYARQETGEDLAAVTEQVFGAPPMIYEAGLSGEVDGAINFWNFLAKMKVHGMRELITVADAATALGLDPATPLLGYVMDEKLVQEKPELAAALKRASRAAKDLLLTDEAAWERLRPIMNADDDAEYAALRDGWRQGVPADAPVDEANAAKVFALMVELGGEELLGKVTALPEGVFYKGD</sequence>
<dbReference type="SUPFAM" id="SSF53850">
    <property type="entry name" value="Periplasmic binding protein-like II"/>
    <property type="match status" value="1"/>
</dbReference>
<dbReference type="PANTHER" id="PTHR30024">
    <property type="entry name" value="ALIPHATIC SULFONATES-BINDING PROTEIN-RELATED"/>
    <property type="match status" value="1"/>
</dbReference>
<dbReference type="Pfam" id="PF09084">
    <property type="entry name" value="NMT1"/>
    <property type="match status" value="1"/>
</dbReference>
<accession>A0ABV7DT63</accession>
<dbReference type="Gene3D" id="3.40.190.10">
    <property type="entry name" value="Periplasmic binding protein-like II"/>
    <property type="match status" value="2"/>
</dbReference>